<dbReference type="GO" id="GO:0003735">
    <property type="term" value="F:structural constituent of ribosome"/>
    <property type="evidence" value="ECO:0007669"/>
    <property type="project" value="InterPro"/>
</dbReference>
<dbReference type="InterPro" id="IPR020815">
    <property type="entry name" value="Ribosomal_bS6_CS"/>
</dbReference>
<name>A0A0G0USZ6_9BACT</name>
<evidence type="ECO:0000313" key="10">
    <source>
        <dbReference type="Proteomes" id="UP000034190"/>
    </source>
</evidence>
<keyword evidence="4 7" id="KW-0689">Ribosomal protein</keyword>
<dbReference type="Gene3D" id="3.30.70.60">
    <property type="match status" value="1"/>
</dbReference>
<comment type="caution">
    <text evidence="9">The sequence shown here is derived from an EMBL/GenBank/DDBJ whole genome shotgun (WGS) entry which is preliminary data.</text>
</comment>
<dbReference type="GO" id="GO:0070181">
    <property type="term" value="F:small ribosomal subunit rRNA binding"/>
    <property type="evidence" value="ECO:0007669"/>
    <property type="project" value="TreeGrafter"/>
</dbReference>
<dbReference type="InterPro" id="IPR035980">
    <property type="entry name" value="Ribosomal_bS6_sf"/>
</dbReference>
<evidence type="ECO:0000313" key="9">
    <source>
        <dbReference type="EMBL" id="KKR91889.1"/>
    </source>
</evidence>
<evidence type="ECO:0000256" key="1">
    <source>
        <dbReference type="ARBA" id="ARBA00009512"/>
    </source>
</evidence>
<dbReference type="EMBL" id="LCAP01000001">
    <property type="protein sequence ID" value="KKR91889.1"/>
    <property type="molecule type" value="Genomic_DNA"/>
</dbReference>
<dbReference type="SUPFAM" id="SSF54995">
    <property type="entry name" value="Ribosomal protein S6"/>
    <property type="match status" value="1"/>
</dbReference>
<organism evidence="9 10">
    <name type="scientific">Candidatus Falkowbacteria bacterium GW2011_GWA2_41_14</name>
    <dbReference type="NCBI Taxonomy" id="1618635"/>
    <lineage>
        <taxon>Bacteria</taxon>
        <taxon>Candidatus Falkowiibacteriota</taxon>
    </lineage>
</organism>
<dbReference type="GO" id="GO:0006412">
    <property type="term" value="P:translation"/>
    <property type="evidence" value="ECO:0007669"/>
    <property type="project" value="UniProtKB-UniRule"/>
</dbReference>
<dbReference type="CDD" id="cd00473">
    <property type="entry name" value="bS6"/>
    <property type="match status" value="1"/>
</dbReference>
<evidence type="ECO:0000256" key="2">
    <source>
        <dbReference type="ARBA" id="ARBA00022730"/>
    </source>
</evidence>
<dbReference type="Proteomes" id="UP000034190">
    <property type="component" value="Unassembled WGS sequence"/>
</dbReference>
<reference evidence="9 10" key="1">
    <citation type="journal article" date="2015" name="Nature">
        <title>rRNA introns, odd ribosomes, and small enigmatic genomes across a large radiation of phyla.</title>
        <authorList>
            <person name="Brown C.T."/>
            <person name="Hug L.A."/>
            <person name="Thomas B.C."/>
            <person name="Sharon I."/>
            <person name="Castelle C.J."/>
            <person name="Singh A."/>
            <person name="Wilkins M.J."/>
            <person name="Williams K.H."/>
            <person name="Banfield J.F."/>
        </authorList>
    </citation>
    <scope>NUCLEOTIDE SEQUENCE [LARGE SCALE GENOMIC DNA]</scope>
</reference>
<comment type="function">
    <text evidence="7">Binds together with bS18 to 16S ribosomal RNA.</text>
</comment>
<comment type="similarity">
    <text evidence="1 7">Belongs to the bacterial ribosomal protein bS6 family.</text>
</comment>
<feature type="region of interest" description="Disordered" evidence="8">
    <location>
        <begin position="130"/>
        <end position="150"/>
    </location>
</feature>
<dbReference type="InterPro" id="IPR020814">
    <property type="entry name" value="Ribosomal_S6_plastid/chlpt"/>
</dbReference>
<dbReference type="GO" id="GO:0005737">
    <property type="term" value="C:cytoplasm"/>
    <property type="evidence" value="ECO:0007669"/>
    <property type="project" value="UniProtKB-ARBA"/>
</dbReference>
<dbReference type="NCBIfam" id="TIGR00166">
    <property type="entry name" value="S6"/>
    <property type="match status" value="1"/>
</dbReference>
<evidence type="ECO:0000256" key="6">
    <source>
        <dbReference type="ARBA" id="ARBA00035294"/>
    </source>
</evidence>
<dbReference type="HAMAP" id="MF_00360">
    <property type="entry name" value="Ribosomal_bS6"/>
    <property type="match status" value="1"/>
</dbReference>
<evidence type="ECO:0000256" key="8">
    <source>
        <dbReference type="SAM" id="MobiDB-lite"/>
    </source>
</evidence>
<gene>
    <name evidence="7" type="primary">rpsF</name>
    <name evidence="9" type="ORF">UU43_C0001G0069</name>
</gene>
<keyword evidence="2 7" id="KW-0699">rRNA-binding</keyword>
<dbReference type="GO" id="GO:1990904">
    <property type="term" value="C:ribonucleoprotein complex"/>
    <property type="evidence" value="ECO:0007669"/>
    <property type="project" value="UniProtKB-KW"/>
</dbReference>
<evidence type="ECO:0000256" key="5">
    <source>
        <dbReference type="ARBA" id="ARBA00023274"/>
    </source>
</evidence>
<keyword evidence="3 7" id="KW-0694">RNA-binding</keyword>
<evidence type="ECO:0000256" key="4">
    <source>
        <dbReference type="ARBA" id="ARBA00022980"/>
    </source>
</evidence>
<dbReference type="PANTHER" id="PTHR21011">
    <property type="entry name" value="MITOCHONDRIAL 28S RIBOSOMAL PROTEIN S6"/>
    <property type="match status" value="1"/>
</dbReference>
<evidence type="ECO:0000256" key="7">
    <source>
        <dbReference type="HAMAP-Rule" id="MF_00360"/>
    </source>
</evidence>
<dbReference type="PANTHER" id="PTHR21011:SF1">
    <property type="entry name" value="SMALL RIBOSOMAL SUBUNIT PROTEIN BS6M"/>
    <property type="match status" value="1"/>
</dbReference>
<accession>A0A0G0USZ6</accession>
<dbReference type="GO" id="GO:0005840">
    <property type="term" value="C:ribosome"/>
    <property type="evidence" value="ECO:0007669"/>
    <property type="project" value="UniProtKB-KW"/>
</dbReference>
<keyword evidence="5 7" id="KW-0687">Ribonucleoprotein</keyword>
<protein>
    <recommendedName>
        <fullName evidence="6 7">Small ribosomal subunit protein bS6</fullName>
    </recommendedName>
</protein>
<dbReference type="InterPro" id="IPR014717">
    <property type="entry name" value="Transl_elong_EF1B/ribsomal_bS6"/>
</dbReference>
<proteinExistence type="inferred from homology"/>
<dbReference type="AlphaFoldDB" id="A0A0G0USZ6"/>
<evidence type="ECO:0000256" key="3">
    <source>
        <dbReference type="ARBA" id="ARBA00022884"/>
    </source>
</evidence>
<dbReference type="Pfam" id="PF01250">
    <property type="entry name" value="Ribosomal_S6"/>
    <property type="match status" value="1"/>
</dbReference>
<feature type="compositionally biased region" description="Low complexity" evidence="8">
    <location>
        <begin position="137"/>
        <end position="150"/>
    </location>
</feature>
<dbReference type="InterPro" id="IPR000529">
    <property type="entry name" value="Ribosomal_bS6"/>
</dbReference>
<sequence>MSKVKSGEMPHYELLYLISNKFSTEEIKPIMEKVNNLIANNQGKITQSVELGKKRLAYPIKGFRFGYYNLVEFDMPGVNLINVDHALRMTGEILRQQVVLKELKTEAQIDQDRKIAAKIAARSIKEEKSAREKVLTRRAAPAETAPASVKATDKDKVDLKDLDEKLDKILETDNLL</sequence>
<dbReference type="PROSITE" id="PS01048">
    <property type="entry name" value="RIBOSOMAL_S6"/>
    <property type="match status" value="1"/>
</dbReference>